<dbReference type="AlphaFoldDB" id="A0A427XSH2"/>
<dbReference type="PRINTS" id="PR00056">
    <property type="entry name" value="HSFDOMAIN"/>
</dbReference>
<proteinExistence type="inferred from homology"/>
<evidence type="ECO:0000256" key="6">
    <source>
        <dbReference type="SAM" id="MobiDB-lite"/>
    </source>
</evidence>
<dbReference type="RefSeq" id="XP_028476235.1">
    <property type="nucleotide sequence ID" value="XM_028623302.1"/>
</dbReference>
<evidence type="ECO:0000256" key="3">
    <source>
        <dbReference type="ARBA" id="ARBA00023125"/>
    </source>
</evidence>
<organism evidence="8 9">
    <name type="scientific">Apiotrichum porosum</name>
    <dbReference type="NCBI Taxonomy" id="105984"/>
    <lineage>
        <taxon>Eukaryota</taxon>
        <taxon>Fungi</taxon>
        <taxon>Dikarya</taxon>
        <taxon>Basidiomycota</taxon>
        <taxon>Agaricomycotina</taxon>
        <taxon>Tremellomycetes</taxon>
        <taxon>Trichosporonales</taxon>
        <taxon>Trichosporonaceae</taxon>
        <taxon>Apiotrichum</taxon>
    </lineage>
</organism>
<evidence type="ECO:0000256" key="1">
    <source>
        <dbReference type="ARBA" id="ARBA00004123"/>
    </source>
</evidence>
<dbReference type="Proteomes" id="UP000279236">
    <property type="component" value="Unassembled WGS sequence"/>
</dbReference>
<evidence type="ECO:0000313" key="8">
    <source>
        <dbReference type="EMBL" id="RSH81780.1"/>
    </source>
</evidence>
<dbReference type="STRING" id="105984.A0A427XSH2"/>
<keyword evidence="4" id="KW-0539">Nucleus</keyword>
<accession>A0A427XSH2</accession>
<dbReference type="GO" id="GO:0005634">
    <property type="term" value="C:nucleus"/>
    <property type="evidence" value="ECO:0007669"/>
    <property type="project" value="UniProtKB-SubCell"/>
</dbReference>
<feature type="region of interest" description="Disordered" evidence="6">
    <location>
        <begin position="286"/>
        <end position="320"/>
    </location>
</feature>
<dbReference type="Pfam" id="PF00447">
    <property type="entry name" value="HSF_DNA-bind"/>
    <property type="match status" value="1"/>
</dbReference>
<feature type="compositionally biased region" description="Low complexity" evidence="6">
    <location>
        <begin position="124"/>
        <end position="140"/>
    </location>
</feature>
<sequence>MSEPKTYTPSVPPLTPHLLMPASLTSSTALRLQQPRWDTESSMIDSSHLSRSVPNYIPRVDMSATGFNSQLFDSTNFPRNMTGNTKDLESPYQQQQQQQVATDYFTTPRFSSWVPGPDSTGMVGSPATPSAPGPSGWAPPAKEDDPWYNPAFAPAATATTPTLTTRSPKKGGKGPKKVDGKQPTFLTKLYDVLNNAEFHHIIRWDDAGEIIIIERPDELADKVLPLIYRQSRFASFSRQLNIYGWMRKVSLRHVESGIVDPDASTWSHTFLRRDSTKEEILSFKRRVPPRPSQAQKNAARLQQETLSVSSDSDGFNSPPDAYPNPMLADLDETKQIIFATPDPNSEMPPPSSSHSDASMMVENSGGLDAATIESHRRFSMPSSIGRPNVSAFQPTSSTLGRQFALQNNNHLKHVPHKSMSLNLTYASSSFMTPQSAPPGGSMFPGASNTLQFTSGNGVATPSLTDTPAFSPASTLSGLFLNDDAITTDDEYDRVLRGTQEPPSFSLHDPSTWVRRGLGTLGDGMRPIQVAPLDSVPQYYMFQPVTINPNNNPLPDTSSSSLFSTKTPTSVDMLTTTSNPLPASSPMTSTGTVSPGAYQGVGFPMGNHVPMNGFNNVSPRGTPVLGARAATATKIERRNSQTGPYSPPRSRAPQLMGASTMPARNIGGRRETIDGSSLFATPEVVADSDLKNGLPSAYLPAPELFSGELNVRSSSTNAELDESL</sequence>
<comment type="similarity">
    <text evidence="2 5">Belongs to the HSF family.</text>
</comment>
<feature type="region of interest" description="Disordered" evidence="6">
    <location>
        <begin position="115"/>
        <end position="140"/>
    </location>
</feature>
<evidence type="ECO:0000259" key="7">
    <source>
        <dbReference type="SMART" id="SM00415"/>
    </source>
</evidence>
<dbReference type="InterPro" id="IPR036388">
    <property type="entry name" value="WH-like_DNA-bd_sf"/>
</dbReference>
<dbReference type="InterPro" id="IPR000232">
    <property type="entry name" value="HSF_DNA-bd"/>
</dbReference>
<dbReference type="InterPro" id="IPR036390">
    <property type="entry name" value="WH_DNA-bd_sf"/>
</dbReference>
<gene>
    <name evidence="8" type="ORF">EHS24_007972</name>
</gene>
<name>A0A427XSH2_9TREE</name>
<dbReference type="GO" id="GO:0043565">
    <property type="term" value="F:sequence-specific DNA binding"/>
    <property type="evidence" value="ECO:0007669"/>
    <property type="project" value="InterPro"/>
</dbReference>
<dbReference type="EMBL" id="RSCE01000006">
    <property type="protein sequence ID" value="RSH81780.1"/>
    <property type="molecule type" value="Genomic_DNA"/>
</dbReference>
<feature type="region of interest" description="Disordered" evidence="6">
    <location>
        <begin position="153"/>
        <end position="180"/>
    </location>
</feature>
<dbReference type="SMART" id="SM00415">
    <property type="entry name" value="HSF"/>
    <property type="match status" value="1"/>
</dbReference>
<feature type="region of interest" description="Disordered" evidence="6">
    <location>
        <begin position="635"/>
        <end position="659"/>
    </location>
</feature>
<keyword evidence="9" id="KW-1185">Reference proteome</keyword>
<feature type="domain" description="HSF-type DNA-binding" evidence="7">
    <location>
        <begin position="181"/>
        <end position="286"/>
    </location>
</feature>
<dbReference type="GeneID" id="39592515"/>
<feature type="compositionally biased region" description="Polar residues" evidence="6">
    <location>
        <begin position="292"/>
        <end position="315"/>
    </location>
</feature>
<protein>
    <recommendedName>
        <fullName evidence="7">HSF-type DNA-binding domain-containing protein</fullName>
    </recommendedName>
</protein>
<dbReference type="SUPFAM" id="SSF46785">
    <property type="entry name" value="Winged helix' DNA-binding domain"/>
    <property type="match status" value="1"/>
</dbReference>
<comment type="caution">
    <text evidence="8">The sequence shown here is derived from an EMBL/GenBank/DDBJ whole genome shotgun (WGS) entry which is preliminary data.</text>
</comment>
<keyword evidence="3" id="KW-0238">DNA-binding</keyword>
<feature type="compositionally biased region" description="Low complexity" evidence="6">
    <location>
        <begin position="153"/>
        <end position="165"/>
    </location>
</feature>
<dbReference type="Gene3D" id="1.10.10.10">
    <property type="entry name" value="Winged helix-like DNA-binding domain superfamily/Winged helix DNA-binding domain"/>
    <property type="match status" value="1"/>
</dbReference>
<evidence type="ECO:0000256" key="2">
    <source>
        <dbReference type="ARBA" id="ARBA00006403"/>
    </source>
</evidence>
<dbReference type="PANTHER" id="PTHR10015:SF427">
    <property type="entry name" value="HEAT SHOCK FACTOR PROTEIN"/>
    <property type="match status" value="1"/>
</dbReference>
<comment type="subcellular location">
    <subcellularLocation>
        <location evidence="1">Nucleus</location>
    </subcellularLocation>
</comment>
<evidence type="ECO:0000313" key="9">
    <source>
        <dbReference type="Proteomes" id="UP000279236"/>
    </source>
</evidence>
<dbReference type="GO" id="GO:0003700">
    <property type="term" value="F:DNA-binding transcription factor activity"/>
    <property type="evidence" value="ECO:0007669"/>
    <property type="project" value="InterPro"/>
</dbReference>
<evidence type="ECO:0000256" key="5">
    <source>
        <dbReference type="RuleBase" id="RU004020"/>
    </source>
</evidence>
<reference evidence="8 9" key="1">
    <citation type="submission" date="2018-11" db="EMBL/GenBank/DDBJ databases">
        <title>Genome sequence of Apiotrichum porosum DSM 27194.</title>
        <authorList>
            <person name="Aliyu H."/>
            <person name="Gorte O."/>
            <person name="Ochsenreither K."/>
        </authorList>
    </citation>
    <scope>NUCLEOTIDE SEQUENCE [LARGE SCALE GENOMIC DNA]</scope>
    <source>
        <strain evidence="8 9">DSM 27194</strain>
    </source>
</reference>
<dbReference type="OrthoDB" id="432483at2759"/>
<dbReference type="PANTHER" id="PTHR10015">
    <property type="entry name" value="HEAT SHOCK TRANSCRIPTION FACTOR"/>
    <property type="match status" value="1"/>
</dbReference>
<evidence type="ECO:0000256" key="4">
    <source>
        <dbReference type="ARBA" id="ARBA00023242"/>
    </source>
</evidence>